<dbReference type="SMART" id="SM00020">
    <property type="entry name" value="Tryp_SPc"/>
    <property type="match status" value="4"/>
</dbReference>
<feature type="domain" description="Peptidase S1" evidence="11">
    <location>
        <begin position="308"/>
        <end position="565"/>
    </location>
</feature>
<name>A0A1B0B2C9_9MUSC</name>
<dbReference type="AlphaFoldDB" id="A0A1B0B2C9"/>
<keyword evidence="13" id="KW-1185">Reference proteome</keyword>
<dbReference type="EMBL" id="JXJN01007605">
    <property type="status" value="NOT_ANNOTATED_CDS"/>
    <property type="molecule type" value="Genomic_DNA"/>
</dbReference>
<evidence type="ECO:0000313" key="12">
    <source>
        <dbReference type="EnsemblMetazoa" id="GPPI016699-PA"/>
    </source>
</evidence>
<keyword evidence="4 9" id="KW-0720">Serine protease</keyword>
<keyword evidence="2 9" id="KW-0645">Protease</keyword>
<dbReference type="SUPFAM" id="SSF50494">
    <property type="entry name" value="Trypsin-like serine proteases"/>
    <property type="match status" value="4"/>
</dbReference>
<dbReference type="Pfam" id="PF00089">
    <property type="entry name" value="Trypsin"/>
    <property type="match status" value="4"/>
</dbReference>
<reference evidence="12" key="2">
    <citation type="submission" date="2020-05" db="UniProtKB">
        <authorList>
            <consortium name="EnsemblMetazoa"/>
        </authorList>
    </citation>
    <scope>IDENTIFICATION</scope>
    <source>
        <strain evidence="12">IAEA</strain>
    </source>
</reference>
<dbReference type="InterPro" id="IPR050127">
    <property type="entry name" value="Serine_Proteases_S1"/>
</dbReference>
<keyword evidence="3 9" id="KW-0378">Hydrolase</keyword>
<dbReference type="EnsemblMetazoa" id="GPPI016699-RA">
    <property type="protein sequence ID" value="GPPI016699-PA"/>
    <property type="gene ID" value="GPPI016699"/>
</dbReference>
<evidence type="ECO:0000256" key="4">
    <source>
        <dbReference type="ARBA" id="ARBA00022825"/>
    </source>
</evidence>
<feature type="domain" description="Peptidase S1" evidence="11">
    <location>
        <begin position="80"/>
        <end position="310"/>
    </location>
</feature>
<evidence type="ECO:0000256" key="2">
    <source>
        <dbReference type="ARBA" id="ARBA00022670"/>
    </source>
</evidence>
<dbReference type="InterPro" id="IPR033116">
    <property type="entry name" value="TRYPSIN_SER"/>
</dbReference>
<dbReference type="Proteomes" id="UP000092460">
    <property type="component" value="Unassembled WGS sequence"/>
</dbReference>
<dbReference type="PROSITE" id="PS00135">
    <property type="entry name" value="TRYPSIN_SER"/>
    <property type="match status" value="1"/>
</dbReference>
<reference evidence="13" key="1">
    <citation type="submission" date="2015-01" db="EMBL/GenBank/DDBJ databases">
        <authorList>
            <person name="Aksoy S."/>
            <person name="Warren W."/>
            <person name="Wilson R.K."/>
        </authorList>
    </citation>
    <scope>NUCLEOTIDE SEQUENCE [LARGE SCALE GENOMIC DNA]</scope>
    <source>
        <strain evidence="13">IAEA</strain>
    </source>
</reference>
<dbReference type="FunFam" id="2.40.10.10:FF:000036">
    <property type="entry name" value="Trypsin beta"/>
    <property type="match status" value="1"/>
</dbReference>
<evidence type="ECO:0000256" key="10">
    <source>
        <dbReference type="SAM" id="SignalP"/>
    </source>
</evidence>
<dbReference type="CDD" id="cd00190">
    <property type="entry name" value="Tryp_SPc"/>
    <property type="match status" value="4"/>
</dbReference>
<protein>
    <recommendedName>
        <fullName evidence="7">Lectizyme</fullName>
    </recommendedName>
    <alternativeName>
        <fullName evidence="8">Proteolytic lectin</fullName>
    </alternativeName>
</protein>
<keyword evidence="5" id="KW-1015">Disulfide bond</keyword>
<feature type="signal peptide" evidence="10">
    <location>
        <begin position="1"/>
        <end position="21"/>
    </location>
</feature>
<dbReference type="PANTHER" id="PTHR24264">
    <property type="entry name" value="TRYPSIN-RELATED"/>
    <property type="match status" value="1"/>
</dbReference>
<accession>A0A1B0B2C9</accession>
<dbReference type="InterPro" id="IPR043504">
    <property type="entry name" value="Peptidase_S1_PA_chymotrypsin"/>
</dbReference>
<feature type="chain" id="PRO_5008404393" description="Lectizyme" evidence="10">
    <location>
        <begin position="22"/>
        <end position="1049"/>
    </location>
</feature>
<dbReference type="InterPro" id="IPR018114">
    <property type="entry name" value="TRYPSIN_HIS"/>
</dbReference>
<evidence type="ECO:0000256" key="3">
    <source>
        <dbReference type="ARBA" id="ARBA00022801"/>
    </source>
</evidence>
<evidence type="ECO:0000259" key="11">
    <source>
        <dbReference type="PROSITE" id="PS50240"/>
    </source>
</evidence>
<feature type="domain" description="Peptidase S1" evidence="11">
    <location>
        <begin position="832"/>
        <end position="1049"/>
    </location>
</feature>
<evidence type="ECO:0000256" key="8">
    <source>
        <dbReference type="ARBA" id="ARBA00077177"/>
    </source>
</evidence>
<dbReference type="STRING" id="67801.A0A1B0B2C9"/>
<dbReference type="PANTHER" id="PTHR24264:SF83">
    <property type="entry name" value="COMPLEMENT FACTOR I"/>
    <property type="match status" value="1"/>
</dbReference>
<evidence type="ECO:0000256" key="9">
    <source>
        <dbReference type="RuleBase" id="RU363034"/>
    </source>
</evidence>
<keyword evidence="10" id="KW-0732">Signal</keyword>
<comment type="function">
    <text evidence="6">Protein with lectin and protease activity involved in the establishment of trypanosome infections in tsetse flies. Binds D-glucosamine and agglutinates bloodstream-form trypanosomes and rabbit red blood cells. Capable of inducing transformation of bloodstream-form trypanosomes into procyclic (midgut) forms in vitro.</text>
</comment>
<comment type="subcellular location">
    <subcellularLocation>
        <location evidence="1">Secreted</location>
        <location evidence="1">Extracellular space</location>
    </subcellularLocation>
</comment>
<dbReference type="PRINTS" id="PR00722">
    <property type="entry name" value="CHYMOTRYPSIN"/>
</dbReference>
<sequence length="1049" mass="117888">MSKLLKKIISINFLFLLVINAGEHITNDISNVNDEFDKEYGNEYNLKSRRNGPAVKNNEDYYYDMYIEDNATDIRHNCPILGIDNSQRIYIKYVVSLRFRRIKYTFGDNHFCGGVILSPGLVLTAAHCIYIPQRGPMDADDIDVVAGTPNRLLLSTTTQSIKAAKLVVHPQYVNYSVQYDIGLIKLNADFKLNDYAVSAISLPPRPPLEGETCILLGWGRLYENGPLPDEIVFNNLSVLTFKMCKRRLALVNQGNICAFDKFDVEKGACKGDSGGPLICDARKAVSKVPLKRLPPATNASDDNETYLITGGYRRPEMDLFKYIVSVRKRNYAFYYGDDHFCGGSIIGSRLILTAAHCFNKWRANDVTVVVGSRKRMSRNKDTTSFLVQQTRCHKNFSMESLLFDICLLILYQDINLNDKTAAIIKLPVASVLAGTHCTTLGWGRMYEHGPLPDELLYVDLFVNSNETCMFRIYNFYRQICANNPNDFEKDSCAGDSGGPLICNSRILFLICNYEKLYCDRIDDYAKSKSTNNDVGMNDEYPSINTHPQNGTNANYSRIDGNDTFLITSGYPWPKKDLSKYIVSVRSRDYAYYYGDDHLCGGSIIGVRLILTAAHCFTEENIDASDYSVVVGAKHRTSMDSKSKRVLIEDIRCHQHFNPQTMFADICLLELNEDIELDNITTAKINLPTSPAKPGTRCTIYGWGRMYENGPMPDKLLYADVIISMTQYCDGLTNGLPKVICAGDPDFEKDACYGDSGGPLICNEVLAGIVSYGYGCAPPDAVGVYTDVYSYSDWIQAGHSSLLQGHALEKLNNDNNNYIDYDRYNNESEQFFVMGGCRPTNKNLYKCIAFVRRKYFTHYFGNDHICGDSIIGPRLISSAAHCFMNDRKFSIVVGSKKCMADNGNTRCLRVKELQCHEEFNKTALNADICLVVLYRDINLDDRVSAVIKLLDSPPKTDKVCTSLGWGRLYENGPTASELVCTDLFIIPKRHCDEFTRFEMNKICASDPFDHDKDTCHGDSGEILTAIVSYSFGCALKNTAGVYTEVFAYLD</sequence>
<evidence type="ECO:0000256" key="5">
    <source>
        <dbReference type="ARBA" id="ARBA00023157"/>
    </source>
</evidence>
<proteinExistence type="predicted"/>
<dbReference type="GO" id="GO:0004252">
    <property type="term" value="F:serine-type endopeptidase activity"/>
    <property type="evidence" value="ECO:0007669"/>
    <property type="project" value="InterPro"/>
</dbReference>
<evidence type="ECO:0000256" key="7">
    <source>
        <dbReference type="ARBA" id="ARBA00067663"/>
    </source>
</evidence>
<dbReference type="Gene3D" id="2.40.10.10">
    <property type="entry name" value="Trypsin-like serine proteases"/>
    <property type="match status" value="5"/>
</dbReference>
<dbReference type="GO" id="GO:0006508">
    <property type="term" value="P:proteolysis"/>
    <property type="evidence" value="ECO:0007669"/>
    <property type="project" value="UniProtKB-KW"/>
</dbReference>
<dbReference type="PROSITE" id="PS00134">
    <property type="entry name" value="TRYPSIN_HIS"/>
    <property type="match status" value="1"/>
</dbReference>
<evidence type="ECO:0000313" key="13">
    <source>
        <dbReference type="Proteomes" id="UP000092460"/>
    </source>
</evidence>
<evidence type="ECO:0000256" key="6">
    <source>
        <dbReference type="ARBA" id="ARBA00057221"/>
    </source>
</evidence>
<dbReference type="InterPro" id="IPR001254">
    <property type="entry name" value="Trypsin_dom"/>
</dbReference>
<dbReference type="VEuPathDB" id="VectorBase:GPPI016699"/>
<dbReference type="FunFam" id="2.40.10.10:FF:000068">
    <property type="entry name" value="transmembrane protease serine 2"/>
    <property type="match status" value="3"/>
</dbReference>
<dbReference type="InterPro" id="IPR009003">
    <property type="entry name" value="Peptidase_S1_PA"/>
</dbReference>
<dbReference type="GO" id="GO:0005615">
    <property type="term" value="C:extracellular space"/>
    <property type="evidence" value="ECO:0007669"/>
    <property type="project" value="TreeGrafter"/>
</dbReference>
<dbReference type="InterPro" id="IPR001314">
    <property type="entry name" value="Peptidase_S1A"/>
</dbReference>
<feature type="domain" description="Peptidase S1" evidence="11">
    <location>
        <begin position="566"/>
        <end position="799"/>
    </location>
</feature>
<dbReference type="PROSITE" id="PS50240">
    <property type="entry name" value="TRYPSIN_DOM"/>
    <property type="match status" value="4"/>
</dbReference>
<evidence type="ECO:0000256" key="1">
    <source>
        <dbReference type="ARBA" id="ARBA00004239"/>
    </source>
</evidence>
<organism evidence="12 13">
    <name type="scientific">Glossina palpalis gambiensis</name>
    <dbReference type="NCBI Taxonomy" id="67801"/>
    <lineage>
        <taxon>Eukaryota</taxon>
        <taxon>Metazoa</taxon>
        <taxon>Ecdysozoa</taxon>
        <taxon>Arthropoda</taxon>
        <taxon>Hexapoda</taxon>
        <taxon>Insecta</taxon>
        <taxon>Pterygota</taxon>
        <taxon>Neoptera</taxon>
        <taxon>Endopterygota</taxon>
        <taxon>Diptera</taxon>
        <taxon>Brachycera</taxon>
        <taxon>Muscomorpha</taxon>
        <taxon>Hippoboscoidea</taxon>
        <taxon>Glossinidae</taxon>
        <taxon>Glossina</taxon>
    </lineage>
</organism>